<evidence type="ECO:0000313" key="2">
    <source>
        <dbReference type="Proteomes" id="UP001227268"/>
    </source>
</evidence>
<sequence length="1158" mass="126127">MEHLPRSQTEELYEDWSNDGDFNFDNNDTCDPAVTTTPTKTHLRPTSTLSHAFRTVSPNVQPFSRTIKPRVMDQSGSGESSGVVASSSSGNGSAFTAGSRYADMDDMDMMGEEADGGYSTIKGLDVRGSSSRSTLGHANDGSTAQAKIEGTALSGRAFITRLGSTNSRTRISQPEPELEDDFDWDGDAQQVNSTPLALASLQEKIKRRLANQHVDNVKLESADLDHFDIDDDSDVGEEARQTTLKAGTITYQAVAAQARSQMNSPSIQKTKLALEEENMEDGFQLPLTLKHLKLVSRSPQPAVIRHRSSRSSLASAATSRSTSDWDNIGTPGNARTRTPDDRSEASSRASSVVIPGTDQSETDQHAMDRAEHDLETDDDLEHGLELPVPSFFSGGRARDLNRLLDQKRKPEKSSEGSEAQRGSSSLTKPTLSSNAKSKYVNQAQDRIEDHLEDGLVLQDERTELTHGRLARLRQTRANTGTPTGPRNAAGGTLKRGFNTGRQRVESTIQSTDPAQSLQPSKSAVSSSGFATPSRSRTIRTSATSPPANIASIPTDLASATPSRLRHQKSHSRLGHPPPSPSLGKRQSMSSIREMAQLHETTGYSTYHPPALSVPSYTAQTATSAARSLGKIRNSSTGSDEWGTTRSRTSSEQSSTVRSTPSTGANRTLRPRRLLSSTFAPDTQADHTSSARFPSVPIAHQLKTPKSHIPYGDGTELDAFEDLQLDRGKEGMLKVPKGGSGAAYGSLGRSAGLQLGLGRPPPSGRTSPVKVLDSNITAEKRKKHPSQPVPAPRQAATSKGKPLARKAGLIRHLGRVEKKKVGDMTWNPETLRWEGNYQVLRDFDAQVMSSARPALITHYAAFASMNTMSSRSTLSGDKTVCTGVTNAPSSTITPSTLNAARVVGNMMFDPVKMCWVSTLPTEEDEPDPFANIEEDGFTDNMAPRGSLEEEHEQNEDFGDNTAFVRGGTITKDTGKALIAGIRSRTAMRFSSAATTSSMTSAGTSVGNRNERQQAKGMLGSDGMQDELDENWDGDDFAVVTNPHLQRSSLSHPGRSTSSHFINQTDSGFKVKTPVTSNAADSPYPKYSSDHFRPTRHISQQLWEETIAAEARHEKDMLGWRVSEQVKSGWTAREWEKEREREKRRDEKRLWEIRNLAMRS</sequence>
<gene>
    <name evidence="1" type="ORF">QFC21_003072</name>
</gene>
<comment type="caution">
    <text evidence="1">The sequence shown here is derived from an EMBL/GenBank/DDBJ whole genome shotgun (WGS) entry which is preliminary data.</text>
</comment>
<dbReference type="EMBL" id="JASBWT010000009">
    <property type="protein sequence ID" value="KAJ9101733.1"/>
    <property type="molecule type" value="Genomic_DNA"/>
</dbReference>
<reference evidence="1" key="1">
    <citation type="submission" date="2023-04" db="EMBL/GenBank/DDBJ databases">
        <title>Draft Genome sequencing of Naganishia species isolated from polar environments using Oxford Nanopore Technology.</title>
        <authorList>
            <person name="Leo P."/>
            <person name="Venkateswaran K."/>
        </authorList>
    </citation>
    <scope>NUCLEOTIDE SEQUENCE</scope>
    <source>
        <strain evidence="1">MNA-CCFEE 5423</strain>
    </source>
</reference>
<evidence type="ECO:0000313" key="1">
    <source>
        <dbReference type="EMBL" id="KAJ9101733.1"/>
    </source>
</evidence>
<accession>A0ACC2VRJ0</accession>
<keyword evidence="2" id="KW-1185">Reference proteome</keyword>
<dbReference type="Proteomes" id="UP001227268">
    <property type="component" value="Unassembled WGS sequence"/>
</dbReference>
<proteinExistence type="predicted"/>
<name>A0ACC2VRJ0_9TREE</name>
<organism evidence="1 2">
    <name type="scientific">Naganishia friedmannii</name>
    <dbReference type="NCBI Taxonomy" id="89922"/>
    <lineage>
        <taxon>Eukaryota</taxon>
        <taxon>Fungi</taxon>
        <taxon>Dikarya</taxon>
        <taxon>Basidiomycota</taxon>
        <taxon>Agaricomycotina</taxon>
        <taxon>Tremellomycetes</taxon>
        <taxon>Filobasidiales</taxon>
        <taxon>Filobasidiaceae</taxon>
        <taxon>Naganishia</taxon>
    </lineage>
</organism>
<protein>
    <submittedName>
        <fullName evidence="1">Uncharacterized protein</fullName>
    </submittedName>
</protein>